<dbReference type="PANTHER" id="PTHR46401">
    <property type="entry name" value="GLYCOSYLTRANSFERASE WBBK-RELATED"/>
    <property type="match status" value="1"/>
</dbReference>
<comment type="caution">
    <text evidence="4">The sequence shown here is derived from an EMBL/GenBank/DDBJ whole genome shotgun (WGS) entry which is preliminary data.</text>
</comment>
<feature type="domain" description="Glycosyltransferase subfamily 4-like N-terminal" evidence="3">
    <location>
        <begin position="18"/>
        <end position="186"/>
    </location>
</feature>
<keyword evidence="5" id="KW-1185">Reference proteome</keyword>
<dbReference type="InterPro" id="IPR028098">
    <property type="entry name" value="Glyco_trans_4-like_N"/>
</dbReference>
<dbReference type="GO" id="GO:0009103">
    <property type="term" value="P:lipopolysaccharide biosynthetic process"/>
    <property type="evidence" value="ECO:0007669"/>
    <property type="project" value="TreeGrafter"/>
</dbReference>
<evidence type="ECO:0000256" key="1">
    <source>
        <dbReference type="ARBA" id="ARBA00022679"/>
    </source>
</evidence>
<dbReference type="STRING" id="1237149.C900_01511"/>
<dbReference type="PANTHER" id="PTHR46401:SF2">
    <property type="entry name" value="GLYCOSYLTRANSFERASE WBBK-RELATED"/>
    <property type="match status" value="1"/>
</dbReference>
<dbReference type="Pfam" id="PF00534">
    <property type="entry name" value="Glycos_transf_1"/>
    <property type="match status" value="1"/>
</dbReference>
<keyword evidence="1 4" id="KW-0808">Transferase</keyword>
<accession>L8JW50</accession>
<dbReference type="OrthoDB" id="9811902at2"/>
<proteinExistence type="predicted"/>
<feature type="domain" description="Glycosyl transferase family 1" evidence="2">
    <location>
        <begin position="209"/>
        <end position="367"/>
    </location>
</feature>
<dbReference type="eggNOG" id="COG0438">
    <property type="taxonomic scope" value="Bacteria"/>
</dbReference>
<gene>
    <name evidence="4" type="ORF">C900_01511</name>
</gene>
<organism evidence="4 5">
    <name type="scientific">Fulvivirga imtechensis AK7</name>
    <dbReference type="NCBI Taxonomy" id="1237149"/>
    <lineage>
        <taxon>Bacteria</taxon>
        <taxon>Pseudomonadati</taxon>
        <taxon>Bacteroidota</taxon>
        <taxon>Cytophagia</taxon>
        <taxon>Cytophagales</taxon>
        <taxon>Fulvivirgaceae</taxon>
        <taxon>Fulvivirga</taxon>
    </lineage>
</organism>
<evidence type="ECO:0000313" key="5">
    <source>
        <dbReference type="Proteomes" id="UP000011135"/>
    </source>
</evidence>
<dbReference type="Gene3D" id="3.40.50.2000">
    <property type="entry name" value="Glycogen Phosphorylase B"/>
    <property type="match status" value="2"/>
</dbReference>
<dbReference type="SUPFAM" id="SSF53756">
    <property type="entry name" value="UDP-Glycosyltransferase/glycogen phosphorylase"/>
    <property type="match status" value="1"/>
</dbReference>
<evidence type="ECO:0000259" key="2">
    <source>
        <dbReference type="Pfam" id="PF00534"/>
    </source>
</evidence>
<dbReference type="GO" id="GO:0016757">
    <property type="term" value="F:glycosyltransferase activity"/>
    <property type="evidence" value="ECO:0007669"/>
    <property type="project" value="InterPro"/>
</dbReference>
<dbReference type="Pfam" id="PF13579">
    <property type="entry name" value="Glyco_trans_4_4"/>
    <property type="match status" value="1"/>
</dbReference>
<dbReference type="RefSeq" id="WP_009578944.1">
    <property type="nucleotide sequence ID" value="NZ_AMZN01000022.1"/>
</dbReference>
<evidence type="ECO:0000259" key="3">
    <source>
        <dbReference type="Pfam" id="PF13579"/>
    </source>
</evidence>
<sequence>MRIFIIHQYFKTPEEGGAIRSFYIAEWLAARGHEVEVITAYNEKHYRKKQIKGFHVHYLPVYYTNHLSFLSRIHAFYRFVRMSLSLFNKLPRPDLNYVITTPLTTGLIALYAKKRRGIPYVFEVGDLWPDAPIALGVLRNKLLKKLAYKLEKISYENASALIALSPDIKRAIEKKIPGREVAVITNMADTRLFSLEQKNSGLQEKFGVQNRFVIVYAGTVGLANHLEYLLDIAALDKEHHLHFIVAGEGARWDAVRQEAEVRALKNISFYSFMDKLGVNELMNIADAIFVSFKHVPVLSSGSPNKLFDGLAAGKLIIINFGGWVKSLIEQHKCGFSYPPGQPRSFFNKIEPYLADPGVLRKAQQNARGLADEFTPEKQLKELDKVIAGLKADKD</sequence>
<protein>
    <submittedName>
        <fullName evidence="4">Putative glycosyltransferase protein</fullName>
    </submittedName>
</protein>
<evidence type="ECO:0000313" key="4">
    <source>
        <dbReference type="EMBL" id="ELR72428.1"/>
    </source>
</evidence>
<dbReference type="InterPro" id="IPR001296">
    <property type="entry name" value="Glyco_trans_1"/>
</dbReference>
<dbReference type="CDD" id="cd03794">
    <property type="entry name" value="GT4_WbuB-like"/>
    <property type="match status" value="1"/>
</dbReference>
<reference evidence="4 5" key="1">
    <citation type="submission" date="2012-12" db="EMBL/GenBank/DDBJ databases">
        <title>Genome assembly of Fulvivirga imtechensis AK7.</title>
        <authorList>
            <person name="Nupur N."/>
            <person name="Khatri I."/>
            <person name="Kumar R."/>
            <person name="Subramanian S."/>
            <person name="Pinnaka A."/>
        </authorList>
    </citation>
    <scope>NUCLEOTIDE SEQUENCE [LARGE SCALE GENOMIC DNA]</scope>
    <source>
        <strain evidence="4 5">AK7</strain>
    </source>
</reference>
<name>L8JW50_9BACT</name>
<dbReference type="EMBL" id="AMZN01000022">
    <property type="protein sequence ID" value="ELR72428.1"/>
    <property type="molecule type" value="Genomic_DNA"/>
</dbReference>
<dbReference type="AlphaFoldDB" id="L8JW50"/>
<dbReference type="Proteomes" id="UP000011135">
    <property type="component" value="Unassembled WGS sequence"/>
</dbReference>